<accession>A0A7G7MM47</accession>
<dbReference type="InterPro" id="IPR001647">
    <property type="entry name" value="HTH_TetR"/>
</dbReference>
<evidence type="ECO:0000256" key="3">
    <source>
        <dbReference type="ARBA" id="ARBA00023163"/>
    </source>
</evidence>
<evidence type="ECO:0000313" key="6">
    <source>
        <dbReference type="EMBL" id="QNG53858.1"/>
    </source>
</evidence>
<dbReference type="InterPro" id="IPR050109">
    <property type="entry name" value="HTH-type_TetR-like_transc_reg"/>
</dbReference>
<evidence type="ECO:0000259" key="5">
    <source>
        <dbReference type="PROSITE" id="PS50977"/>
    </source>
</evidence>
<dbReference type="GO" id="GO:0000976">
    <property type="term" value="F:transcription cis-regulatory region binding"/>
    <property type="evidence" value="ECO:0007669"/>
    <property type="project" value="TreeGrafter"/>
</dbReference>
<keyword evidence="1" id="KW-0805">Transcription regulation</keyword>
<sequence length="218" mass="23811">MGDDVKGRRGYRAPRRAEQAAGTRRAVLDAARELFLARGYAATTVAQIAERAGVNVDTLYASVGRKPVLLREVVETAISGTDRAVPAEQRGYVHAVRAAAGARAKIGLYAAAVAEMGPRTAPILTALRDAAARDPQCARLRTEITRRRAANMRLFAADLRATGELRGDLTDDEVADIVWSTNSAEYYVLLVHERGWTPERFGEHLADLWCRMLLAPGR</sequence>
<evidence type="ECO:0000256" key="4">
    <source>
        <dbReference type="PROSITE-ProRule" id="PRU00335"/>
    </source>
</evidence>
<dbReference type="SUPFAM" id="SSF46689">
    <property type="entry name" value="Homeodomain-like"/>
    <property type="match status" value="1"/>
</dbReference>
<dbReference type="InterPro" id="IPR036271">
    <property type="entry name" value="Tet_transcr_reg_TetR-rel_C_sf"/>
</dbReference>
<gene>
    <name evidence="6" type="ORF">H6H00_08035</name>
</gene>
<dbReference type="PANTHER" id="PTHR30055:SF234">
    <property type="entry name" value="HTH-TYPE TRANSCRIPTIONAL REGULATOR BETI"/>
    <property type="match status" value="1"/>
</dbReference>
<keyword evidence="7" id="KW-1185">Reference proteome</keyword>
<dbReference type="Gene3D" id="1.10.357.10">
    <property type="entry name" value="Tetracycline Repressor, domain 2"/>
    <property type="match status" value="1"/>
</dbReference>
<feature type="domain" description="HTH tetR-type" evidence="5">
    <location>
        <begin position="21"/>
        <end position="81"/>
    </location>
</feature>
<dbReference type="GO" id="GO:0003700">
    <property type="term" value="F:DNA-binding transcription factor activity"/>
    <property type="evidence" value="ECO:0007669"/>
    <property type="project" value="TreeGrafter"/>
</dbReference>
<dbReference type="RefSeq" id="WP_185720683.1">
    <property type="nucleotide sequence ID" value="NZ_BAAAWI010000001.1"/>
</dbReference>
<dbReference type="PRINTS" id="PR00455">
    <property type="entry name" value="HTHTETR"/>
</dbReference>
<dbReference type="KEGG" id="ppel:H6H00_08035"/>
<organism evidence="6 7">
    <name type="scientific">Pseudonocardia petroleophila</name>
    <dbReference type="NCBI Taxonomy" id="37331"/>
    <lineage>
        <taxon>Bacteria</taxon>
        <taxon>Bacillati</taxon>
        <taxon>Actinomycetota</taxon>
        <taxon>Actinomycetes</taxon>
        <taxon>Pseudonocardiales</taxon>
        <taxon>Pseudonocardiaceae</taxon>
        <taxon>Pseudonocardia</taxon>
    </lineage>
</organism>
<dbReference type="Gene3D" id="1.10.10.60">
    <property type="entry name" value="Homeodomain-like"/>
    <property type="match status" value="1"/>
</dbReference>
<dbReference type="SUPFAM" id="SSF48498">
    <property type="entry name" value="Tetracyclin repressor-like, C-terminal domain"/>
    <property type="match status" value="1"/>
</dbReference>
<reference evidence="6 7" key="1">
    <citation type="submission" date="2020-08" db="EMBL/GenBank/DDBJ databases">
        <authorList>
            <person name="Mo P."/>
        </authorList>
    </citation>
    <scope>NUCLEOTIDE SEQUENCE [LARGE SCALE GENOMIC DNA]</scope>
    <source>
        <strain evidence="6 7">CGMCC 4.1532</strain>
    </source>
</reference>
<name>A0A7G7MM47_9PSEU</name>
<dbReference type="Proteomes" id="UP000515728">
    <property type="component" value="Chromosome"/>
</dbReference>
<keyword evidence="2 4" id="KW-0238">DNA-binding</keyword>
<protein>
    <submittedName>
        <fullName evidence="6">TetR/AcrR family transcriptional regulator</fullName>
    </submittedName>
</protein>
<dbReference type="EMBL" id="CP060131">
    <property type="protein sequence ID" value="QNG53858.1"/>
    <property type="molecule type" value="Genomic_DNA"/>
</dbReference>
<feature type="DNA-binding region" description="H-T-H motif" evidence="4">
    <location>
        <begin position="44"/>
        <end position="63"/>
    </location>
</feature>
<evidence type="ECO:0000256" key="2">
    <source>
        <dbReference type="ARBA" id="ARBA00023125"/>
    </source>
</evidence>
<dbReference type="PANTHER" id="PTHR30055">
    <property type="entry name" value="HTH-TYPE TRANSCRIPTIONAL REGULATOR RUTR"/>
    <property type="match status" value="1"/>
</dbReference>
<evidence type="ECO:0000313" key="7">
    <source>
        <dbReference type="Proteomes" id="UP000515728"/>
    </source>
</evidence>
<evidence type="ECO:0000256" key="1">
    <source>
        <dbReference type="ARBA" id="ARBA00023015"/>
    </source>
</evidence>
<proteinExistence type="predicted"/>
<dbReference type="PROSITE" id="PS50977">
    <property type="entry name" value="HTH_TETR_2"/>
    <property type="match status" value="1"/>
</dbReference>
<dbReference type="AlphaFoldDB" id="A0A7G7MM47"/>
<dbReference type="InterPro" id="IPR009057">
    <property type="entry name" value="Homeodomain-like_sf"/>
</dbReference>
<dbReference type="Pfam" id="PF00440">
    <property type="entry name" value="TetR_N"/>
    <property type="match status" value="1"/>
</dbReference>
<keyword evidence="3" id="KW-0804">Transcription</keyword>